<feature type="compositionally biased region" description="Basic and acidic residues" evidence="1">
    <location>
        <begin position="101"/>
        <end position="122"/>
    </location>
</feature>
<feature type="region of interest" description="Disordered" evidence="1">
    <location>
        <begin position="89"/>
        <end position="122"/>
    </location>
</feature>
<accession>A0A0B5J6Q5</accession>
<feature type="transmembrane region" description="Helical" evidence="2">
    <location>
        <begin position="25"/>
        <end position="48"/>
    </location>
</feature>
<dbReference type="GeneID" id="23462377"/>
<keyword evidence="2" id="KW-0472">Membrane</keyword>
<evidence type="ECO:0000256" key="2">
    <source>
        <dbReference type="SAM" id="Phobius"/>
    </source>
</evidence>
<keyword evidence="2" id="KW-1133">Transmembrane helix</keyword>
<dbReference type="KEGG" id="vg:23462377"/>
<protein>
    <submittedName>
        <fullName evidence="3">F-box domain protein</fullName>
    </submittedName>
</protein>
<reference evidence="3 4" key="1">
    <citation type="journal article" date="2015" name="Parasitol. Res.">
        <title>Viruses in close associations with free-living amoebae.</title>
        <authorList>
            <person name="Scheid P."/>
        </authorList>
    </citation>
    <scope>NUCLEOTIDE SEQUENCE [LARGE SCALE GENOMIC DNA]</scope>
    <source>
        <strain evidence="3">KlaHel</strain>
    </source>
</reference>
<name>A0A0B5J6Q5_9VIRU</name>
<sequence>MLASCGAHACFGYCVPLDDYVLRLFLYAAHIGASATCSAMFFAIDLFFSLSTIGHEMAARPGRPPLGMILLPTRADPHHRIYRPVFCTADSTPTTRPLQIQKKEAKEEGEQRRKRKDEQSAS</sequence>
<dbReference type="Proteomes" id="UP000202511">
    <property type="component" value="Segment"/>
</dbReference>
<feature type="compositionally biased region" description="Polar residues" evidence="1">
    <location>
        <begin position="89"/>
        <end position="98"/>
    </location>
</feature>
<dbReference type="EMBL" id="KP136319">
    <property type="protein sequence ID" value="AJF97460.1"/>
    <property type="molecule type" value="Genomic_DNA"/>
</dbReference>
<dbReference type="RefSeq" id="YP_009119695.1">
    <property type="nucleotide sequence ID" value="NC_026440.1"/>
</dbReference>
<organism evidence="3 4">
    <name type="scientific">Pandoravirus inopinatum</name>
    <dbReference type="NCBI Taxonomy" id="1605721"/>
    <lineage>
        <taxon>Viruses</taxon>
        <taxon>Pandoravirus</taxon>
    </lineage>
</organism>
<proteinExistence type="predicted"/>
<evidence type="ECO:0000256" key="1">
    <source>
        <dbReference type="SAM" id="MobiDB-lite"/>
    </source>
</evidence>
<keyword evidence="2" id="KW-0812">Transmembrane</keyword>
<evidence type="ECO:0000313" key="4">
    <source>
        <dbReference type="Proteomes" id="UP000202511"/>
    </source>
</evidence>
<evidence type="ECO:0000313" key="3">
    <source>
        <dbReference type="EMBL" id="AJF97460.1"/>
    </source>
</evidence>